<dbReference type="STRING" id="2741.SAMN04489866_10363"/>
<protein>
    <submittedName>
        <fullName evidence="2">Malate/lactate dehydrogenase</fullName>
    </submittedName>
</protein>
<gene>
    <name evidence="2" type="ORF">SAMN04489866_10363</name>
</gene>
<dbReference type="InterPro" id="IPR036291">
    <property type="entry name" value="NAD(P)-bd_dom_sf"/>
</dbReference>
<dbReference type="Gene3D" id="3.40.50.720">
    <property type="entry name" value="NAD(P)-binding Rossmann-like Domain"/>
    <property type="match status" value="1"/>
</dbReference>
<feature type="domain" description="Lactate/malate dehydrogenase N-terminal" evidence="1">
    <location>
        <begin position="115"/>
        <end position="259"/>
    </location>
</feature>
<reference evidence="2 3" key="1">
    <citation type="submission" date="2016-10" db="EMBL/GenBank/DDBJ databases">
        <authorList>
            <person name="de Groot N.N."/>
        </authorList>
    </citation>
    <scope>NUCLEOTIDE SEQUENCE [LARGE SCALE GENOMIC DNA]</scope>
    <source>
        <strain evidence="2 3">DSM 20475</strain>
    </source>
</reference>
<sequence length="418" mass="46128">MKAYEYKGYTILADQAPEGAKEIAFGKTAQADTILRLYEGGYNDPSAYIVNRPQFIEAPHFGVAGLMDKGQTLDSPFAPFSVSLAEHRIVAVNTSWEGWEYRLNYPGVPCRLPARVQIIGMGDVGHTCLIALRLMGSDLIGDIGIYDVLESAAERWSFEMGQCVWSFPDEDLPTVHQIKREDLFRHVDIVIFAAARGVPAPGEEAADVRKAQYQHNAPMVAEYAKLAREQDYQGMFIMLSDPVERLAQVAWRQSNLNEKGEFDGKGLRPEQVEGYGLGVMHARAGYVMPEYIKNGRAFGRHGDGLILANDIAAYDDALSQELSAKVASLNMDLRRRIGYKPFVGPAVSSGALTLLSRLRGTRHYSAVFMDGVYYGAPLRTRNGLPALEYLPMDPVLCDRLKDGVASLKAEIEADGDAL</sequence>
<name>A0A1G6UHW6_PEPNI</name>
<keyword evidence="3" id="KW-1185">Reference proteome</keyword>
<accession>A0A1G6UHW6</accession>
<dbReference type="OrthoDB" id="1704578at2"/>
<dbReference type="SUPFAM" id="SSF51735">
    <property type="entry name" value="NAD(P)-binding Rossmann-fold domains"/>
    <property type="match status" value="1"/>
</dbReference>
<dbReference type="GO" id="GO:0016491">
    <property type="term" value="F:oxidoreductase activity"/>
    <property type="evidence" value="ECO:0007669"/>
    <property type="project" value="InterPro"/>
</dbReference>
<dbReference type="InterPro" id="IPR001236">
    <property type="entry name" value="Lactate/malate_DH_N"/>
</dbReference>
<organism evidence="2 3">
    <name type="scientific">Peptococcus niger</name>
    <dbReference type="NCBI Taxonomy" id="2741"/>
    <lineage>
        <taxon>Bacteria</taxon>
        <taxon>Bacillati</taxon>
        <taxon>Bacillota</taxon>
        <taxon>Clostridia</taxon>
        <taxon>Eubacteriales</taxon>
        <taxon>Peptococcaceae</taxon>
        <taxon>Peptococcus</taxon>
    </lineage>
</organism>
<evidence type="ECO:0000259" key="1">
    <source>
        <dbReference type="Pfam" id="PF00056"/>
    </source>
</evidence>
<dbReference type="Pfam" id="PF00056">
    <property type="entry name" value="Ldh_1_N"/>
    <property type="match status" value="1"/>
</dbReference>
<dbReference type="RefSeq" id="WP_091791333.1">
    <property type="nucleotide sequence ID" value="NZ_FNAF01000003.1"/>
</dbReference>
<dbReference type="EMBL" id="FNAF01000003">
    <property type="protein sequence ID" value="SDD41020.1"/>
    <property type="molecule type" value="Genomic_DNA"/>
</dbReference>
<evidence type="ECO:0000313" key="3">
    <source>
        <dbReference type="Proteomes" id="UP000198995"/>
    </source>
</evidence>
<proteinExistence type="predicted"/>
<dbReference type="Proteomes" id="UP000198995">
    <property type="component" value="Unassembled WGS sequence"/>
</dbReference>
<evidence type="ECO:0000313" key="2">
    <source>
        <dbReference type="EMBL" id="SDD41020.1"/>
    </source>
</evidence>
<dbReference type="AlphaFoldDB" id="A0A1G6UHW6"/>